<organism evidence="4 5">
    <name type="scientific">Ramularia collo-cygni</name>
    <dbReference type="NCBI Taxonomy" id="112498"/>
    <lineage>
        <taxon>Eukaryota</taxon>
        <taxon>Fungi</taxon>
        <taxon>Dikarya</taxon>
        <taxon>Ascomycota</taxon>
        <taxon>Pezizomycotina</taxon>
        <taxon>Dothideomycetes</taxon>
        <taxon>Dothideomycetidae</taxon>
        <taxon>Mycosphaerellales</taxon>
        <taxon>Mycosphaerellaceae</taxon>
        <taxon>Ramularia</taxon>
    </lineage>
</organism>
<dbReference type="STRING" id="112498.A0A2D3V4S7"/>
<dbReference type="PANTHER" id="PTHR43008">
    <property type="entry name" value="BENZIL REDUCTASE"/>
    <property type="match status" value="1"/>
</dbReference>
<sequence length="199" mass="21912">MQADVRDAARQDDVFEEIASEHGRMDGLVAAAAVQNVTRVLDYDVEKISEMMDINFKGVYLSARSCARQMKKYETPGSMVLIGSMSGLIANKDLFCAVYNSSKGAVIQLGRSLAMEWGKEIDGKPIRVNVLCPGNIVTPMVRANFNDDPTLRAKWEEGNMLGRISAPEEFRGAILFMLSDASSFMTGEHMVIDGGYTAW</sequence>
<dbReference type="InterPro" id="IPR002347">
    <property type="entry name" value="SDR_fam"/>
</dbReference>
<dbReference type="AlphaFoldDB" id="A0A2D3V4S7"/>
<comment type="similarity">
    <text evidence="1">Belongs to the short-chain dehydrogenases/reductases (SDR) family.</text>
</comment>
<proteinExistence type="inferred from homology"/>
<keyword evidence="2" id="KW-0521">NADP</keyword>
<protein>
    <submittedName>
        <fullName evidence="4">Related to short chain dehydrogenase/oxidoreductase</fullName>
    </submittedName>
</protein>
<evidence type="ECO:0000256" key="1">
    <source>
        <dbReference type="ARBA" id="ARBA00006484"/>
    </source>
</evidence>
<evidence type="ECO:0000313" key="5">
    <source>
        <dbReference type="Proteomes" id="UP000225277"/>
    </source>
</evidence>
<dbReference type="SUPFAM" id="SSF51735">
    <property type="entry name" value="NAD(P)-binding Rossmann-fold domains"/>
    <property type="match status" value="1"/>
</dbReference>
<dbReference type="PROSITE" id="PS00061">
    <property type="entry name" value="ADH_SHORT"/>
    <property type="match status" value="1"/>
</dbReference>
<dbReference type="Gene3D" id="3.40.50.720">
    <property type="entry name" value="NAD(P)-binding Rossmann-like Domain"/>
    <property type="match status" value="1"/>
</dbReference>
<dbReference type="GO" id="GO:0016616">
    <property type="term" value="F:oxidoreductase activity, acting on the CH-OH group of donors, NAD or NADP as acceptor"/>
    <property type="evidence" value="ECO:0007669"/>
    <property type="project" value="UniProtKB-ARBA"/>
</dbReference>
<reference evidence="4 5" key="1">
    <citation type="submission" date="2016-03" db="EMBL/GenBank/DDBJ databases">
        <authorList>
            <person name="Ploux O."/>
        </authorList>
    </citation>
    <scope>NUCLEOTIDE SEQUENCE [LARGE SCALE GENOMIC DNA]</scope>
    <source>
        <strain evidence="4 5">URUG2</strain>
    </source>
</reference>
<gene>
    <name evidence="4" type="ORF">RCC_02332</name>
</gene>
<dbReference type="Pfam" id="PF13561">
    <property type="entry name" value="adh_short_C2"/>
    <property type="match status" value="1"/>
</dbReference>
<keyword evidence="5" id="KW-1185">Reference proteome</keyword>
<evidence type="ECO:0000313" key="4">
    <source>
        <dbReference type="EMBL" id="CZT16489.1"/>
    </source>
</evidence>
<dbReference type="RefSeq" id="XP_023623382.1">
    <property type="nucleotide sequence ID" value="XM_023767614.1"/>
</dbReference>
<keyword evidence="3" id="KW-0560">Oxidoreductase</keyword>
<dbReference type="EMBL" id="FJUY01000002">
    <property type="protein sequence ID" value="CZT16489.1"/>
    <property type="molecule type" value="Genomic_DNA"/>
</dbReference>
<evidence type="ECO:0000256" key="2">
    <source>
        <dbReference type="ARBA" id="ARBA00022857"/>
    </source>
</evidence>
<dbReference type="Proteomes" id="UP000225277">
    <property type="component" value="Unassembled WGS sequence"/>
</dbReference>
<dbReference type="OrthoDB" id="1669814at2759"/>
<dbReference type="GeneID" id="35597552"/>
<dbReference type="InterPro" id="IPR020904">
    <property type="entry name" value="Sc_DH/Rdtase_CS"/>
</dbReference>
<dbReference type="PANTHER" id="PTHR43008:SF10">
    <property type="entry name" value="CHAIN DEHYDROGENASE_OXIDOREDUCTASE, PUTATIVE (AFU_ORTHOLOGUE AFUA_2G15740)-RELATED"/>
    <property type="match status" value="1"/>
</dbReference>
<name>A0A2D3V4S7_9PEZI</name>
<dbReference type="PRINTS" id="PR00081">
    <property type="entry name" value="GDHRDH"/>
</dbReference>
<dbReference type="InterPro" id="IPR036291">
    <property type="entry name" value="NAD(P)-bd_dom_sf"/>
</dbReference>
<dbReference type="GO" id="GO:0050664">
    <property type="term" value="F:oxidoreductase activity, acting on NAD(P)H, oxygen as acceptor"/>
    <property type="evidence" value="ECO:0007669"/>
    <property type="project" value="TreeGrafter"/>
</dbReference>
<accession>A0A2D3V4S7</accession>
<evidence type="ECO:0000256" key="3">
    <source>
        <dbReference type="ARBA" id="ARBA00023002"/>
    </source>
</evidence>